<dbReference type="PANTHER" id="PTHR34039">
    <property type="entry name" value="UPF0102 PROTEIN YRAN"/>
    <property type="match status" value="1"/>
</dbReference>
<dbReference type="Gene3D" id="3.40.1350.10">
    <property type="match status" value="1"/>
</dbReference>
<dbReference type="HAMAP" id="MF_00048">
    <property type="entry name" value="UPF0102"/>
    <property type="match status" value="1"/>
</dbReference>
<gene>
    <name evidence="3" type="ORF">HII30_10195</name>
</gene>
<keyword evidence="4" id="KW-1185">Reference proteome</keyword>
<evidence type="ECO:0000256" key="1">
    <source>
        <dbReference type="ARBA" id="ARBA00006738"/>
    </source>
</evidence>
<dbReference type="Proteomes" id="UP000565468">
    <property type="component" value="Unassembled WGS sequence"/>
</dbReference>
<dbReference type="CDD" id="cd20736">
    <property type="entry name" value="PoNe_Nuclease"/>
    <property type="match status" value="1"/>
</dbReference>
<dbReference type="AlphaFoldDB" id="A0A848M4W1"/>
<evidence type="ECO:0000256" key="2">
    <source>
        <dbReference type="HAMAP-Rule" id="MF_00048"/>
    </source>
</evidence>
<dbReference type="NCBIfam" id="NF009150">
    <property type="entry name" value="PRK12497.1-3"/>
    <property type="match status" value="1"/>
</dbReference>
<dbReference type="GO" id="GO:0003676">
    <property type="term" value="F:nucleic acid binding"/>
    <property type="evidence" value="ECO:0007669"/>
    <property type="project" value="InterPro"/>
</dbReference>
<organism evidence="3 4">
    <name type="scientific">Paenibacillus lemnae</name>
    <dbReference type="NCBI Taxonomy" id="1330551"/>
    <lineage>
        <taxon>Bacteria</taxon>
        <taxon>Bacillati</taxon>
        <taxon>Bacillota</taxon>
        <taxon>Bacilli</taxon>
        <taxon>Bacillales</taxon>
        <taxon>Paenibacillaceae</taxon>
        <taxon>Paenibacillus</taxon>
    </lineage>
</organism>
<accession>A0A848M4W1</accession>
<dbReference type="Pfam" id="PF02021">
    <property type="entry name" value="UPF0102"/>
    <property type="match status" value="1"/>
</dbReference>
<comment type="caution">
    <text evidence="3">The sequence shown here is derived from an EMBL/GenBank/DDBJ whole genome shotgun (WGS) entry which is preliminary data.</text>
</comment>
<proteinExistence type="inferred from homology"/>
<comment type="similarity">
    <text evidence="1 2">Belongs to the UPF0102 family.</text>
</comment>
<dbReference type="PANTHER" id="PTHR34039:SF1">
    <property type="entry name" value="UPF0102 PROTEIN YRAN"/>
    <property type="match status" value="1"/>
</dbReference>
<sequence length="128" mass="14807">MNRETGRRKITKQQKGAAAEEAAVRFLMLKGLQILDRNWRCRFGELDIVALDRDQLVFVEVRSRSATGFFGTPGESVDFRKIQQVRGTARQYIHMNHYDHMQIRFDVVAVILSAELEEESLDHIPNAF</sequence>
<dbReference type="InterPro" id="IPR011335">
    <property type="entry name" value="Restrct_endonuc-II-like"/>
</dbReference>
<dbReference type="EMBL" id="JABBPN010000008">
    <property type="protein sequence ID" value="NMO96138.1"/>
    <property type="molecule type" value="Genomic_DNA"/>
</dbReference>
<protein>
    <recommendedName>
        <fullName evidence="2">UPF0102 protein HII30_10195</fullName>
    </recommendedName>
</protein>
<evidence type="ECO:0000313" key="3">
    <source>
        <dbReference type="EMBL" id="NMO96138.1"/>
    </source>
</evidence>
<dbReference type="RefSeq" id="WP_169504927.1">
    <property type="nucleotide sequence ID" value="NZ_JABBPN010000008.1"/>
</dbReference>
<dbReference type="InterPro" id="IPR011856">
    <property type="entry name" value="tRNA_endonuc-like_dom_sf"/>
</dbReference>
<dbReference type="InterPro" id="IPR003509">
    <property type="entry name" value="UPF0102_YraN-like"/>
</dbReference>
<evidence type="ECO:0000313" key="4">
    <source>
        <dbReference type="Proteomes" id="UP000565468"/>
    </source>
</evidence>
<dbReference type="NCBIfam" id="NF009154">
    <property type="entry name" value="PRK12497.3-3"/>
    <property type="match status" value="1"/>
</dbReference>
<dbReference type="SUPFAM" id="SSF52980">
    <property type="entry name" value="Restriction endonuclease-like"/>
    <property type="match status" value="1"/>
</dbReference>
<reference evidence="3 4" key="1">
    <citation type="submission" date="2020-04" db="EMBL/GenBank/DDBJ databases">
        <title>Paenibacillus algicola sp. nov., a novel marine bacterium producing alginate lyase.</title>
        <authorList>
            <person name="Huang H."/>
        </authorList>
    </citation>
    <scope>NUCLEOTIDE SEQUENCE [LARGE SCALE GENOMIC DNA]</scope>
    <source>
        <strain evidence="3 4">L7-75</strain>
    </source>
</reference>
<name>A0A848M4W1_PAELE</name>
<dbReference type="NCBIfam" id="TIGR00252">
    <property type="entry name" value="YraN family protein"/>
    <property type="match status" value="1"/>
</dbReference>